<evidence type="ECO:0000313" key="8">
    <source>
        <dbReference type="Proteomes" id="UP000562045"/>
    </source>
</evidence>
<evidence type="ECO:0000259" key="6">
    <source>
        <dbReference type="Pfam" id="PF01957"/>
    </source>
</evidence>
<reference evidence="7 8" key="1">
    <citation type="submission" date="2020-07" db="EMBL/GenBank/DDBJ databases">
        <title>Sequencing the genomes of 1000 actinobacteria strains.</title>
        <authorList>
            <person name="Klenk H.-P."/>
        </authorList>
    </citation>
    <scope>NUCLEOTIDE SEQUENCE [LARGE SCALE GENOMIC DNA]</scope>
    <source>
        <strain evidence="7 8">DSM 15131</strain>
    </source>
</reference>
<dbReference type="InterPro" id="IPR012340">
    <property type="entry name" value="NA-bd_OB-fold"/>
</dbReference>
<evidence type="ECO:0000256" key="4">
    <source>
        <dbReference type="ARBA" id="ARBA00023136"/>
    </source>
</evidence>
<feature type="transmembrane region" description="Helical" evidence="5">
    <location>
        <begin position="12"/>
        <end position="39"/>
    </location>
</feature>
<feature type="domain" description="NfeD-like C-terminal" evidence="6">
    <location>
        <begin position="89"/>
        <end position="147"/>
    </location>
</feature>
<evidence type="ECO:0000256" key="5">
    <source>
        <dbReference type="SAM" id="Phobius"/>
    </source>
</evidence>
<dbReference type="Gene3D" id="2.40.50.140">
    <property type="entry name" value="Nucleic acid-binding proteins"/>
    <property type="match status" value="1"/>
</dbReference>
<protein>
    <submittedName>
        <fullName evidence="7">Membrane protein implicated in regulation of membrane protease activity</fullName>
    </submittedName>
</protein>
<dbReference type="InterPro" id="IPR002810">
    <property type="entry name" value="NfeD-like_C"/>
</dbReference>
<keyword evidence="4 5" id="KW-0472">Membrane</keyword>
<dbReference type="RefSeq" id="WP_179651363.1">
    <property type="nucleotide sequence ID" value="NZ_JACBZM010000001.1"/>
</dbReference>
<keyword evidence="2 5" id="KW-0812">Transmembrane</keyword>
<dbReference type="GO" id="GO:0008233">
    <property type="term" value="F:peptidase activity"/>
    <property type="evidence" value="ECO:0007669"/>
    <property type="project" value="UniProtKB-KW"/>
</dbReference>
<dbReference type="PANTHER" id="PTHR33507">
    <property type="entry name" value="INNER MEMBRANE PROTEIN YBBJ"/>
    <property type="match status" value="1"/>
</dbReference>
<dbReference type="AlphaFoldDB" id="A0A7Y9ZNW8"/>
<dbReference type="PANTHER" id="PTHR33507:SF3">
    <property type="entry name" value="INNER MEMBRANE PROTEIN YBBJ"/>
    <property type="match status" value="1"/>
</dbReference>
<evidence type="ECO:0000256" key="1">
    <source>
        <dbReference type="ARBA" id="ARBA00004141"/>
    </source>
</evidence>
<gene>
    <name evidence="7" type="ORF">BJ993_004475</name>
</gene>
<dbReference type="SUPFAM" id="SSF141322">
    <property type="entry name" value="NfeD domain-like"/>
    <property type="match status" value="1"/>
</dbReference>
<keyword evidence="3 5" id="KW-1133">Transmembrane helix</keyword>
<dbReference type="GO" id="GO:0006508">
    <property type="term" value="P:proteolysis"/>
    <property type="evidence" value="ECO:0007669"/>
    <property type="project" value="UniProtKB-KW"/>
</dbReference>
<proteinExistence type="predicted"/>
<evidence type="ECO:0000256" key="3">
    <source>
        <dbReference type="ARBA" id="ARBA00022989"/>
    </source>
</evidence>
<feature type="transmembrane region" description="Helical" evidence="5">
    <location>
        <begin position="51"/>
        <end position="69"/>
    </location>
</feature>
<evidence type="ECO:0000313" key="7">
    <source>
        <dbReference type="EMBL" id="NYI47395.1"/>
    </source>
</evidence>
<keyword evidence="7" id="KW-0378">Hydrolase</keyword>
<dbReference type="InterPro" id="IPR052165">
    <property type="entry name" value="Membrane_assoc_protease"/>
</dbReference>
<keyword evidence="7" id="KW-0645">Protease</keyword>
<organism evidence="7 8">
    <name type="scientific">Nocardioides aromaticivorans</name>
    <dbReference type="NCBI Taxonomy" id="200618"/>
    <lineage>
        <taxon>Bacteria</taxon>
        <taxon>Bacillati</taxon>
        <taxon>Actinomycetota</taxon>
        <taxon>Actinomycetes</taxon>
        <taxon>Propionibacteriales</taxon>
        <taxon>Nocardioidaceae</taxon>
        <taxon>Nocardioides</taxon>
    </lineage>
</organism>
<dbReference type="Proteomes" id="UP000562045">
    <property type="component" value="Unassembled WGS sequence"/>
</dbReference>
<accession>A0A7Y9ZNW8</accession>
<name>A0A7Y9ZNW8_9ACTN</name>
<evidence type="ECO:0000256" key="2">
    <source>
        <dbReference type="ARBA" id="ARBA00022692"/>
    </source>
</evidence>
<dbReference type="GO" id="GO:0005886">
    <property type="term" value="C:plasma membrane"/>
    <property type="evidence" value="ECO:0007669"/>
    <property type="project" value="TreeGrafter"/>
</dbReference>
<comment type="subcellular location">
    <subcellularLocation>
        <location evidence="1">Membrane</location>
        <topology evidence="1">Multi-pass membrane protein</topology>
    </subcellularLocation>
</comment>
<dbReference type="Pfam" id="PF01957">
    <property type="entry name" value="NfeD"/>
    <property type="match status" value="1"/>
</dbReference>
<comment type="caution">
    <text evidence="7">The sequence shown here is derived from an EMBL/GenBank/DDBJ whole genome shotgun (WGS) entry which is preliminary data.</text>
</comment>
<sequence>MDWLRDHLWETWLAVGIALALAELLSMDLFLLMLAGGALAGMGAAFLTDSVVVQVLVASAAALLLLAGVRPPLVRRLHGGPDLVLGPASLVGSRGIVTEAVAEHRPGRVKIGGESWLAVSAGAESGIEVGRTVEIVSIGGATAVVRPVSDPPAPPALPEAN</sequence>
<dbReference type="EMBL" id="JACBZM010000001">
    <property type="protein sequence ID" value="NYI47395.1"/>
    <property type="molecule type" value="Genomic_DNA"/>
</dbReference>